<protein>
    <submittedName>
        <fullName evidence="1">Uncharacterized protein</fullName>
    </submittedName>
</protein>
<evidence type="ECO:0000313" key="1">
    <source>
        <dbReference type="EMBL" id="VFK47125.1"/>
    </source>
</evidence>
<gene>
    <name evidence="1" type="ORF">BECKTC1821E_GA0114239_10776</name>
</gene>
<proteinExistence type="predicted"/>
<accession>A0A450YZX3</accession>
<reference evidence="1" key="1">
    <citation type="submission" date="2019-02" db="EMBL/GenBank/DDBJ databases">
        <authorList>
            <person name="Gruber-Vodicka R. H."/>
            <person name="Seah K. B. B."/>
        </authorList>
    </citation>
    <scope>NUCLEOTIDE SEQUENCE</scope>
    <source>
        <strain evidence="1">BECK_BZ125</strain>
    </source>
</reference>
<dbReference type="EMBL" id="CAADFT010000077">
    <property type="protein sequence ID" value="VFK47125.1"/>
    <property type="molecule type" value="Genomic_DNA"/>
</dbReference>
<dbReference type="AlphaFoldDB" id="A0A450YZX3"/>
<organism evidence="1">
    <name type="scientific">Candidatus Kentrum sp. TC</name>
    <dbReference type="NCBI Taxonomy" id="2126339"/>
    <lineage>
        <taxon>Bacteria</taxon>
        <taxon>Pseudomonadati</taxon>
        <taxon>Pseudomonadota</taxon>
        <taxon>Gammaproteobacteria</taxon>
        <taxon>Candidatus Kentrum</taxon>
    </lineage>
</organism>
<name>A0A450YZX3_9GAMM</name>
<sequence>MSYWSWASRAGFHRRQRQANCIRSHFTVKITEIRNVGDQTHDVMVVMFIAPIVYN</sequence>